<evidence type="ECO:0000259" key="1">
    <source>
        <dbReference type="Pfam" id="PF13847"/>
    </source>
</evidence>
<dbReference type="Proteomes" id="UP000274593">
    <property type="component" value="Chromosome"/>
</dbReference>
<dbReference type="RefSeq" id="WP_125067250.1">
    <property type="nucleotide sequence ID" value="NZ_CP032548.1"/>
</dbReference>
<proteinExistence type="predicted"/>
<dbReference type="GO" id="GO:0032259">
    <property type="term" value="P:methylation"/>
    <property type="evidence" value="ECO:0007669"/>
    <property type="project" value="UniProtKB-KW"/>
</dbReference>
<name>A0A3S8R6S0_9FLAO</name>
<accession>A0A3S8R6S0</accession>
<evidence type="ECO:0000313" key="2">
    <source>
        <dbReference type="EMBL" id="AZJ35471.1"/>
    </source>
</evidence>
<dbReference type="EMBL" id="CP032548">
    <property type="protein sequence ID" value="AZJ35471.1"/>
    <property type="molecule type" value="Genomic_DNA"/>
</dbReference>
<dbReference type="InterPro" id="IPR025714">
    <property type="entry name" value="Methyltranfer_dom"/>
</dbReference>
<keyword evidence="2" id="KW-0489">Methyltransferase</keyword>
<dbReference type="Gene3D" id="3.40.50.150">
    <property type="entry name" value="Vaccinia Virus protein VP39"/>
    <property type="match status" value="1"/>
</dbReference>
<dbReference type="InterPro" id="IPR029063">
    <property type="entry name" value="SAM-dependent_MTases_sf"/>
</dbReference>
<organism evidence="2 3">
    <name type="scientific">Tenacibaculum singaporense</name>
    <dbReference type="NCBI Taxonomy" id="2358479"/>
    <lineage>
        <taxon>Bacteria</taxon>
        <taxon>Pseudomonadati</taxon>
        <taxon>Bacteroidota</taxon>
        <taxon>Flavobacteriia</taxon>
        <taxon>Flavobacteriales</taxon>
        <taxon>Flavobacteriaceae</taxon>
        <taxon>Tenacibaculum</taxon>
    </lineage>
</organism>
<keyword evidence="3" id="KW-1185">Reference proteome</keyword>
<dbReference type="AlphaFoldDB" id="A0A3S8R6S0"/>
<feature type="domain" description="Methyltransferase" evidence="1">
    <location>
        <begin position="36"/>
        <end position="135"/>
    </location>
</feature>
<dbReference type="KEGG" id="tsig:D6T69_08025"/>
<reference evidence="2 3" key="1">
    <citation type="submission" date="2018-09" db="EMBL/GenBank/DDBJ databases">
        <title>Insights into the microbiota of Asian seabass (Lates calcarifer) with tenacibaculosis symptoms and description of sp. nov. Tenacibaculum singaporense.</title>
        <authorList>
            <person name="Miyake S."/>
            <person name="Soh M."/>
            <person name="Azman M.N."/>
            <person name="Ngoh S.Y."/>
            <person name="Orban L."/>
        </authorList>
    </citation>
    <scope>NUCLEOTIDE SEQUENCE [LARGE SCALE GENOMIC DNA]</scope>
    <source>
        <strain evidence="2 3">DSM 106434</strain>
    </source>
</reference>
<evidence type="ECO:0000313" key="3">
    <source>
        <dbReference type="Proteomes" id="UP000274593"/>
    </source>
</evidence>
<keyword evidence="2" id="KW-0808">Transferase</keyword>
<protein>
    <submittedName>
        <fullName evidence="2">Methyltransferase domain-containing protein</fullName>
    </submittedName>
</protein>
<dbReference type="GO" id="GO:0008168">
    <property type="term" value="F:methyltransferase activity"/>
    <property type="evidence" value="ECO:0007669"/>
    <property type="project" value="UniProtKB-KW"/>
</dbReference>
<sequence length="203" mass="23336">MWKEHYSKIKKEKHPPAYTLRKALDFIASQDNITEKTAIDLGCGNGVDTFALLENGFSVFAIDSNPNSLLHLQQNLASEHSKLLKFNNVSFENLEKLPLAYLVNASFSLPFCHSNQFDKLWLNIIECIPPGGIFCGHFFGPQDSWNSNSDMTFHNIQDVKNLFDKFEILYFNEISKKGKTLSGKEKFWHVFHIVAKKKHLQKQ</sequence>
<gene>
    <name evidence="2" type="ORF">D6T69_08025</name>
</gene>
<dbReference type="CDD" id="cd02440">
    <property type="entry name" value="AdoMet_MTases"/>
    <property type="match status" value="1"/>
</dbReference>
<dbReference type="Pfam" id="PF13847">
    <property type="entry name" value="Methyltransf_31"/>
    <property type="match status" value="1"/>
</dbReference>
<dbReference type="SUPFAM" id="SSF53335">
    <property type="entry name" value="S-adenosyl-L-methionine-dependent methyltransferases"/>
    <property type="match status" value="1"/>
</dbReference>